<dbReference type="Gene3D" id="3.40.1260.20">
    <property type="entry name" value="Ribonuclease E, catalytic domain"/>
    <property type="match status" value="1"/>
</dbReference>
<dbReference type="AlphaFoldDB" id="A0A383BZ87"/>
<gene>
    <name evidence="1" type="ORF">METZ01_LOCUS478065</name>
</gene>
<dbReference type="EMBL" id="UINC01204472">
    <property type="protein sequence ID" value="SVE25211.1"/>
    <property type="molecule type" value="Genomic_DNA"/>
</dbReference>
<accession>A0A383BZ87</accession>
<reference evidence="1" key="1">
    <citation type="submission" date="2018-05" db="EMBL/GenBank/DDBJ databases">
        <authorList>
            <person name="Lanie J.A."/>
            <person name="Ng W.-L."/>
            <person name="Kazmierczak K.M."/>
            <person name="Andrzejewski T.M."/>
            <person name="Davidsen T.M."/>
            <person name="Wayne K.J."/>
            <person name="Tettelin H."/>
            <person name="Glass J.I."/>
            <person name="Rusch D."/>
            <person name="Podicherti R."/>
            <person name="Tsui H.-C.T."/>
            <person name="Winkler M.E."/>
        </authorList>
    </citation>
    <scope>NUCLEOTIDE SEQUENCE</scope>
</reference>
<organism evidence="1">
    <name type="scientific">marine metagenome</name>
    <dbReference type="NCBI Taxonomy" id="408172"/>
    <lineage>
        <taxon>unclassified sequences</taxon>
        <taxon>metagenomes</taxon>
        <taxon>ecological metagenomes</taxon>
    </lineage>
</organism>
<protein>
    <submittedName>
        <fullName evidence="1">Uncharacterized protein</fullName>
    </submittedName>
</protein>
<name>A0A383BZ87_9ZZZZ</name>
<sequence length="63" mass="7559">MRVVVNPNVLDRLRREDEDLIINFEKKYLVKLEFRADTSFHAEQFKIFDGTNNRQLESVGEHH</sequence>
<evidence type="ECO:0000313" key="1">
    <source>
        <dbReference type="EMBL" id="SVE25211.1"/>
    </source>
</evidence>
<proteinExistence type="predicted"/>